<dbReference type="AlphaFoldDB" id="B8I4F1"/>
<dbReference type="STRING" id="394503.Ccel_0117"/>
<keyword evidence="1" id="KW-0812">Transmembrane</keyword>
<sequence precursor="true">MKQVIITITMLAIALALIIGIVVPLMGHGARTGNIAVTRGHDVLTRLENILN</sequence>
<organism evidence="2 3">
    <name type="scientific">Ruminiclostridium cellulolyticum (strain ATCC 35319 / DSM 5812 / JCM 6584 / H10)</name>
    <name type="common">Clostridium cellulolyticum</name>
    <dbReference type="NCBI Taxonomy" id="394503"/>
    <lineage>
        <taxon>Bacteria</taxon>
        <taxon>Bacillati</taxon>
        <taxon>Bacillota</taxon>
        <taxon>Clostridia</taxon>
        <taxon>Eubacteriales</taxon>
        <taxon>Oscillospiraceae</taxon>
        <taxon>Ruminiclostridium</taxon>
    </lineage>
</organism>
<protein>
    <submittedName>
        <fullName evidence="2">Uncharacterized protein</fullName>
    </submittedName>
</protein>
<dbReference type="EMBL" id="CP001348">
    <property type="protein sequence ID" value="ACL74505.1"/>
    <property type="molecule type" value="Genomic_DNA"/>
</dbReference>
<dbReference type="HOGENOM" id="CLU_3078367_0_0_9"/>
<gene>
    <name evidence="2" type="ordered locus">Ccel_0117</name>
</gene>
<keyword evidence="3" id="KW-1185">Reference proteome</keyword>
<name>B8I4F1_RUMCH</name>
<evidence type="ECO:0000256" key="1">
    <source>
        <dbReference type="SAM" id="Phobius"/>
    </source>
</evidence>
<reference evidence="2 3" key="1">
    <citation type="submission" date="2009-01" db="EMBL/GenBank/DDBJ databases">
        <title>Complete sequence of Clostridium cellulolyticum H10.</title>
        <authorList>
            <consortium name="US DOE Joint Genome Institute"/>
            <person name="Lucas S."/>
            <person name="Copeland A."/>
            <person name="Lapidus A."/>
            <person name="Glavina del Rio T."/>
            <person name="Dalin E."/>
            <person name="Tice H."/>
            <person name="Bruce D."/>
            <person name="Goodwin L."/>
            <person name="Pitluck S."/>
            <person name="Chertkov O."/>
            <person name="Saunders E."/>
            <person name="Brettin T."/>
            <person name="Detter J.C."/>
            <person name="Han C."/>
            <person name="Larimer F."/>
            <person name="Land M."/>
            <person name="Hauser L."/>
            <person name="Kyrpides N."/>
            <person name="Ivanova N."/>
            <person name="Zhou J."/>
            <person name="Richardson P."/>
        </authorList>
    </citation>
    <scope>NUCLEOTIDE SEQUENCE [LARGE SCALE GENOMIC DNA]</scope>
    <source>
        <strain evidence="3">ATCC 35319 / DSM 5812 / JCM 6584 / H10</strain>
    </source>
</reference>
<accession>B8I4F1</accession>
<dbReference type="Proteomes" id="UP000001349">
    <property type="component" value="Chromosome"/>
</dbReference>
<evidence type="ECO:0000313" key="2">
    <source>
        <dbReference type="EMBL" id="ACL74505.1"/>
    </source>
</evidence>
<dbReference type="RefSeq" id="WP_012634571.1">
    <property type="nucleotide sequence ID" value="NC_011898.1"/>
</dbReference>
<dbReference type="KEGG" id="cce:Ccel_0117"/>
<dbReference type="eggNOG" id="ENOG502ZJ69">
    <property type="taxonomic scope" value="Bacteria"/>
</dbReference>
<feature type="transmembrane region" description="Helical" evidence="1">
    <location>
        <begin position="6"/>
        <end position="26"/>
    </location>
</feature>
<keyword evidence="1" id="KW-1133">Transmembrane helix</keyword>
<evidence type="ECO:0000313" key="3">
    <source>
        <dbReference type="Proteomes" id="UP000001349"/>
    </source>
</evidence>
<keyword evidence="1" id="KW-0472">Membrane</keyword>
<proteinExistence type="predicted"/>